<accession>A0ACB8AHM4</accession>
<proteinExistence type="predicted"/>
<name>A0ACB8AHM4_9AGAM</name>
<dbReference type="Proteomes" id="UP000790377">
    <property type="component" value="Unassembled WGS sequence"/>
</dbReference>
<gene>
    <name evidence="1" type="ORF">BJ138DRAFT_1099913</name>
</gene>
<keyword evidence="2" id="KW-1185">Reference proteome</keyword>
<reference evidence="1" key="1">
    <citation type="journal article" date="2021" name="New Phytol.">
        <title>Evolutionary innovations through gain and loss of genes in the ectomycorrhizal Boletales.</title>
        <authorList>
            <person name="Wu G."/>
            <person name="Miyauchi S."/>
            <person name="Morin E."/>
            <person name="Kuo A."/>
            <person name="Drula E."/>
            <person name="Varga T."/>
            <person name="Kohler A."/>
            <person name="Feng B."/>
            <person name="Cao Y."/>
            <person name="Lipzen A."/>
            <person name="Daum C."/>
            <person name="Hundley H."/>
            <person name="Pangilinan J."/>
            <person name="Johnson J."/>
            <person name="Barry K."/>
            <person name="LaButti K."/>
            <person name="Ng V."/>
            <person name="Ahrendt S."/>
            <person name="Min B."/>
            <person name="Choi I.G."/>
            <person name="Park H."/>
            <person name="Plett J.M."/>
            <person name="Magnuson J."/>
            <person name="Spatafora J.W."/>
            <person name="Nagy L.G."/>
            <person name="Henrissat B."/>
            <person name="Grigoriev I.V."/>
            <person name="Yang Z.L."/>
            <person name="Xu J."/>
            <person name="Martin F.M."/>
        </authorList>
    </citation>
    <scope>NUCLEOTIDE SEQUENCE</scope>
    <source>
        <strain evidence="1">ATCC 28755</strain>
    </source>
</reference>
<organism evidence="1 2">
    <name type="scientific">Hygrophoropsis aurantiaca</name>
    <dbReference type="NCBI Taxonomy" id="72124"/>
    <lineage>
        <taxon>Eukaryota</taxon>
        <taxon>Fungi</taxon>
        <taxon>Dikarya</taxon>
        <taxon>Basidiomycota</taxon>
        <taxon>Agaricomycotina</taxon>
        <taxon>Agaricomycetes</taxon>
        <taxon>Agaricomycetidae</taxon>
        <taxon>Boletales</taxon>
        <taxon>Coniophorineae</taxon>
        <taxon>Hygrophoropsidaceae</taxon>
        <taxon>Hygrophoropsis</taxon>
    </lineage>
</organism>
<evidence type="ECO:0000313" key="1">
    <source>
        <dbReference type="EMBL" id="KAH7912909.1"/>
    </source>
</evidence>
<evidence type="ECO:0000313" key="2">
    <source>
        <dbReference type="Proteomes" id="UP000790377"/>
    </source>
</evidence>
<comment type="caution">
    <text evidence="1">The sequence shown here is derived from an EMBL/GenBank/DDBJ whole genome shotgun (WGS) entry which is preliminary data.</text>
</comment>
<protein>
    <submittedName>
        <fullName evidence="1">Uncharacterized protein</fullName>
    </submittedName>
</protein>
<dbReference type="EMBL" id="MU267641">
    <property type="protein sequence ID" value="KAH7912909.1"/>
    <property type="molecule type" value="Genomic_DNA"/>
</dbReference>
<sequence length="193" mass="22469">MKFFFSKHDIEKADISDERGRVLYEIRTKNSLIHADKTTITKVSSNPFVLANIEWHSFHSSTLRFNEMEVKMSEFFPSERRGRIRFFAAPDGRKYKWRLDMKDCIFGELDECGLTTEIAMLGAQSAGGFFHQDTHFLEVSPSALPLLDTIVMTFVCLERSRKELNNREESREIEASMDHREAEDARVEDILDH</sequence>